<dbReference type="KEGG" id="abe:ARB_06630"/>
<dbReference type="RefSeq" id="XP_003015504.1">
    <property type="nucleotide sequence ID" value="XM_003015458.1"/>
</dbReference>
<accession>D4AQX0</accession>
<proteinExistence type="predicted"/>
<gene>
    <name evidence="1" type="ORF">ARB_06630</name>
</gene>
<evidence type="ECO:0000313" key="1">
    <source>
        <dbReference type="EMBL" id="EFE34864.1"/>
    </source>
</evidence>
<dbReference type="AlphaFoldDB" id="D4AQX0"/>
<dbReference type="HOGENOM" id="CLU_3013761_0_0_1"/>
<reference evidence="2" key="1">
    <citation type="journal article" date="2011" name="Genome Biol.">
        <title>Comparative and functional genomics provide insights into the pathogenicity of dermatophytic fungi.</title>
        <authorList>
            <person name="Burmester A."/>
            <person name="Shelest E."/>
            <person name="Gloeckner G."/>
            <person name="Heddergott C."/>
            <person name="Schindler S."/>
            <person name="Staib P."/>
            <person name="Heidel A."/>
            <person name="Felder M."/>
            <person name="Petzold A."/>
            <person name="Szafranski K."/>
            <person name="Feuermann M."/>
            <person name="Pedruzzi I."/>
            <person name="Priebe S."/>
            <person name="Groth M."/>
            <person name="Winkler R."/>
            <person name="Li W."/>
            <person name="Kniemeyer O."/>
            <person name="Schroeckh V."/>
            <person name="Hertweck C."/>
            <person name="Hube B."/>
            <person name="White T.C."/>
            <person name="Platzer M."/>
            <person name="Guthke R."/>
            <person name="Heitman J."/>
            <person name="Woestemeyer J."/>
            <person name="Zipfel P.F."/>
            <person name="Monod M."/>
            <person name="Brakhage A.A."/>
        </authorList>
    </citation>
    <scope>NUCLEOTIDE SEQUENCE [LARGE SCALE GENOMIC DNA]</scope>
    <source>
        <strain evidence="2">ATCC MYA-4681 / CBS 112371</strain>
    </source>
</reference>
<comment type="caution">
    <text evidence="1">The sequence shown here is derived from an EMBL/GenBank/DDBJ whole genome shotgun (WGS) entry which is preliminary data.</text>
</comment>
<protein>
    <submittedName>
        <fullName evidence="1">Uncharacterized protein</fullName>
    </submittedName>
</protein>
<name>D4AQX0_ARTBC</name>
<evidence type="ECO:0000313" key="2">
    <source>
        <dbReference type="Proteomes" id="UP000008866"/>
    </source>
</evidence>
<sequence length="56" mass="6074">MAAAAAEDDEVEVEVDKLFGCRRLEFLAIKIGSARDHFNSIADKVCFAALLSSVET</sequence>
<keyword evidence="2" id="KW-1185">Reference proteome</keyword>
<dbReference type="EMBL" id="ABSU01000005">
    <property type="protein sequence ID" value="EFE34864.1"/>
    <property type="molecule type" value="Genomic_DNA"/>
</dbReference>
<dbReference type="GeneID" id="9526194"/>
<organism evidence="1 2">
    <name type="scientific">Arthroderma benhamiae (strain ATCC MYA-4681 / CBS 112371)</name>
    <name type="common">Trichophyton mentagrophytes</name>
    <dbReference type="NCBI Taxonomy" id="663331"/>
    <lineage>
        <taxon>Eukaryota</taxon>
        <taxon>Fungi</taxon>
        <taxon>Dikarya</taxon>
        <taxon>Ascomycota</taxon>
        <taxon>Pezizomycotina</taxon>
        <taxon>Eurotiomycetes</taxon>
        <taxon>Eurotiomycetidae</taxon>
        <taxon>Onygenales</taxon>
        <taxon>Arthrodermataceae</taxon>
        <taxon>Trichophyton</taxon>
    </lineage>
</organism>
<dbReference type="Proteomes" id="UP000008866">
    <property type="component" value="Unassembled WGS sequence"/>
</dbReference>